<dbReference type="STRING" id="3750.A0A498K4G0"/>
<protein>
    <submittedName>
        <fullName evidence="1">Uncharacterized protein</fullName>
    </submittedName>
</protein>
<name>A0A498K4G0_MALDO</name>
<reference evidence="1 2" key="1">
    <citation type="submission" date="2018-10" db="EMBL/GenBank/DDBJ databases">
        <title>A high-quality apple genome assembly.</title>
        <authorList>
            <person name="Hu J."/>
        </authorList>
    </citation>
    <scope>NUCLEOTIDE SEQUENCE [LARGE SCALE GENOMIC DNA]</scope>
    <source>
        <strain evidence="2">cv. HFTH1</strain>
        <tissue evidence="1">Young leaf</tissue>
    </source>
</reference>
<organism evidence="1 2">
    <name type="scientific">Malus domestica</name>
    <name type="common">Apple</name>
    <name type="synonym">Pyrus malus</name>
    <dbReference type="NCBI Taxonomy" id="3750"/>
    <lineage>
        <taxon>Eukaryota</taxon>
        <taxon>Viridiplantae</taxon>
        <taxon>Streptophyta</taxon>
        <taxon>Embryophyta</taxon>
        <taxon>Tracheophyta</taxon>
        <taxon>Spermatophyta</taxon>
        <taxon>Magnoliopsida</taxon>
        <taxon>eudicotyledons</taxon>
        <taxon>Gunneridae</taxon>
        <taxon>Pentapetalae</taxon>
        <taxon>rosids</taxon>
        <taxon>fabids</taxon>
        <taxon>Rosales</taxon>
        <taxon>Rosaceae</taxon>
        <taxon>Amygdaloideae</taxon>
        <taxon>Maleae</taxon>
        <taxon>Malus</taxon>
    </lineage>
</organism>
<dbReference type="Pfam" id="PF04646">
    <property type="entry name" value="DUF604"/>
    <property type="match status" value="1"/>
</dbReference>
<proteinExistence type="predicted"/>
<dbReference type="PANTHER" id="PTHR10811">
    <property type="entry name" value="FRINGE-RELATED"/>
    <property type="match status" value="1"/>
</dbReference>
<comment type="caution">
    <text evidence="1">The sequence shown here is derived from an EMBL/GenBank/DDBJ whole genome shotgun (WGS) entry which is preliminary data.</text>
</comment>
<dbReference type="InterPro" id="IPR006740">
    <property type="entry name" value="DUF604"/>
</dbReference>
<dbReference type="EMBL" id="RDQH01000330">
    <property type="protein sequence ID" value="RXI02187.1"/>
    <property type="molecule type" value="Genomic_DNA"/>
</dbReference>
<accession>A0A498K4G0</accession>
<dbReference type="AlphaFoldDB" id="A0A498K4G0"/>
<keyword evidence="2" id="KW-1185">Reference proteome</keyword>
<evidence type="ECO:0000313" key="1">
    <source>
        <dbReference type="EMBL" id="RXI02187.1"/>
    </source>
</evidence>
<gene>
    <name evidence="1" type="ORF">DVH24_026717</name>
</gene>
<evidence type="ECO:0000313" key="2">
    <source>
        <dbReference type="Proteomes" id="UP000290289"/>
    </source>
</evidence>
<sequence>MAYGRGRFAISYHLAVELVKILDGRINQNDQFYNPDIRIHAYLGEIGMPQTKESGFHQFDICGSPYVLLVAYPLAH</sequence>
<dbReference type="Proteomes" id="UP000290289">
    <property type="component" value="Chromosome 4"/>
</dbReference>